<proteinExistence type="inferred from homology"/>
<organism evidence="13 14">
    <name type="scientific">Stichopus japonicus</name>
    <name type="common">Sea cucumber</name>
    <dbReference type="NCBI Taxonomy" id="307972"/>
    <lineage>
        <taxon>Eukaryota</taxon>
        <taxon>Metazoa</taxon>
        <taxon>Echinodermata</taxon>
        <taxon>Eleutherozoa</taxon>
        <taxon>Echinozoa</taxon>
        <taxon>Holothuroidea</taxon>
        <taxon>Aspidochirotacea</taxon>
        <taxon>Aspidochirotida</taxon>
        <taxon>Stichopodidae</taxon>
        <taxon>Apostichopus</taxon>
    </lineage>
</organism>
<dbReference type="PANTHER" id="PTHR24251">
    <property type="entry name" value="OVOCHYMASE-RELATED"/>
    <property type="match status" value="1"/>
</dbReference>
<evidence type="ECO:0000256" key="11">
    <source>
        <dbReference type="SAM" id="SignalP"/>
    </source>
</evidence>
<evidence type="ECO:0000256" key="2">
    <source>
        <dbReference type="ARBA" id="ARBA00022670"/>
    </source>
</evidence>
<evidence type="ECO:0000256" key="9">
    <source>
        <dbReference type="RuleBase" id="RU003355"/>
    </source>
</evidence>
<evidence type="ECO:0000256" key="3">
    <source>
        <dbReference type="ARBA" id="ARBA00022737"/>
    </source>
</evidence>
<keyword evidence="5 8" id="KW-0720">Serine protease</keyword>
<dbReference type="FunFam" id="2.60.120.290:FF:000013">
    <property type="entry name" value="Membrane frizzled-related protein"/>
    <property type="match status" value="3"/>
</dbReference>
<dbReference type="AlphaFoldDB" id="A0A2G8L4C2"/>
<dbReference type="OrthoDB" id="206201at2759"/>
<dbReference type="SUPFAM" id="SSF52743">
    <property type="entry name" value="Subtilisin-like"/>
    <property type="match status" value="1"/>
</dbReference>
<comment type="caution">
    <text evidence="13">The sequence shown here is derived from an EMBL/GenBank/DDBJ whole genome shotgun (WGS) entry which is preliminary data.</text>
</comment>
<dbReference type="FunFam" id="3.40.50.200:FF:000014">
    <property type="entry name" value="Proteinase K"/>
    <property type="match status" value="1"/>
</dbReference>
<comment type="similarity">
    <text evidence="1 8 9">Belongs to the peptidase S8 family.</text>
</comment>
<feature type="chain" id="PRO_5013856328" evidence="11">
    <location>
        <begin position="21"/>
        <end position="925"/>
    </location>
</feature>
<feature type="signal peptide" evidence="11">
    <location>
        <begin position="1"/>
        <end position="20"/>
    </location>
</feature>
<dbReference type="InterPro" id="IPR000209">
    <property type="entry name" value="Peptidase_S8/S53_dom"/>
</dbReference>
<dbReference type="GO" id="GO:0004252">
    <property type="term" value="F:serine-type endopeptidase activity"/>
    <property type="evidence" value="ECO:0007669"/>
    <property type="project" value="UniProtKB-UniRule"/>
</dbReference>
<dbReference type="InterPro" id="IPR023827">
    <property type="entry name" value="Peptidase_S8_Asp-AS"/>
</dbReference>
<dbReference type="SUPFAM" id="SSF54897">
    <property type="entry name" value="Protease propeptides/inhibitors"/>
    <property type="match status" value="1"/>
</dbReference>
<feature type="domain" description="CUB" evidence="12">
    <location>
        <begin position="530"/>
        <end position="643"/>
    </location>
</feature>
<feature type="active site" description="Charge relay system" evidence="8">
    <location>
        <position position="140"/>
    </location>
</feature>
<dbReference type="InterPro" id="IPR023828">
    <property type="entry name" value="Peptidase_S8_Ser-AS"/>
</dbReference>
<feature type="compositionally biased region" description="Low complexity" evidence="10">
    <location>
        <begin position="643"/>
        <end position="667"/>
    </location>
</feature>
<dbReference type="InterPro" id="IPR035914">
    <property type="entry name" value="Sperma_CUB_dom_sf"/>
</dbReference>
<dbReference type="Gene3D" id="3.40.50.200">
    <property type="entry name" value="Peptidase S8/S53 domain"/>
    <property type="match status" value="1"/>
</dbReference>
<dbReference type="EMBL" id="MRZV01000225">
    <property type="protein sequence ID" value="PIK55113.1"/>
    <property type="molecule type" value="Genomic_DNA"/>
</dbReference>
<dbReference type="CDD" id="cd00041">
    <property type="entry name" value="CUB"/>
    <property type="match status" value="4"/>
</dbReference>
<dbReference type="InterPro" id="IPR015500">
    <property type="entry name" value="Peptidase_S8_subtilisin-rel"/>
</dbReference>
<evidence type="ECO:0000256" key="5">
    <source>
        <dbReference type="ARBA" id="ARBA00022825"/>
    </source>
</evidence>
<feature type="active site" description="Charge relay system" evidence="8">
    <location>
        <position position="171"/>
    </location>
</feature>
<dbReference type="InterPro" id="IPR037045">
    <property type="entry name" value="S8pro/Inhibitor_I9_sf"/>
</dbReference>
<dbReference type="Gene3D" id="3.30.70.80">
    <property type="entry name" value="Peptidase S8 propeptide/proteinase inhibitor I9"/>
    <property type="match status" value="1"/>
</dbReference>
<evidence type="ECO:0000313" key="14">
    <source>
        <dbReference type="Proteomes" id="UP000230750"/>
    </source>
</evidence>
<keyword evidence="6" id="KW-1015">Disulfide bond</keyword>
<dbReference type="GO" id="GO:0006508">
    <property type="term" value="P:proteolysis"/>
    <property type="evidence" value="ECO:0007669"/>
    <property type="project" value="UniProtKB-KW"/>
</dbReference>
<dbReference type="PRINTS" id="PR00723">
    <property type="entry name" value="SUBTILISIN"/>
</dbReference>
<dbReference type="SMART" id="SM00042">
    <property type="entry name" value="CUB"/>
    <property type="match status" value="4"/>
</dbReference>
<feature type="domain" description="CUB" evidence="12">
    <location>
        <begin position="681"/>
        <end position="794"/>
    </location>
</feature>
<dbReference type="Proteomes" id="UP000230750">
    <property type="component" value="Unassembled WGS sequence"/>
</dbReference>
<feature type="domain" description="CUB" evidence="12">
    <location>
        <begin position="810"/>
        <end position="925"/>
    </location>
</feature>
<evidence type="ECO:0000259" key="12">
    <source>
        <dbReference type="PROSITE" id="PS01180"/>
    </source>
</evidence>
<evidence type="ECO:0000256" key="8">
    <source>
        <dbReference type="PROSITE-ProRule" id="PRU01240"/>
    </source>
</evidence>
<dbReference type="InterPro" id="IPR022398">
    <property type="entry name" value="Peptidase_S8_His-AS"/>
</dbReference>
<feature type="active site" description="Charge relay system" evidence="8">
    <location>
        <position position="323"/>
    </location>
</feature>
<dbReference type="STRING" id="307972.A0A2G8L4C2"/>
<accession>A0A2G8L4C2</accession>
<dbReference type="CDD" id="cd04077">
    <property type="entry name" value="Peptidases_S8_PCSK9_ProteinaseK_like"/>
    <property type="match status" value="1"/>
</dbReference>
<evidence type="ECO:0000256" key="7">
    <source>
        <dbReference type="PROSITE-ProRule" id="PRU00059"/>
    </source>
</evidence>
<dbReference type="InterPro" id="IPR034193">
    <property type="entry name" value="PCSK9_ProteinaseK-like"/>
</dbReference>
<dbReference type="PROSITE" id="PS01180">
    <property type="entry name" value="CUB"/>
    <property type="match status" value="4"/>
</dbReference>
<gene>
    <name evidence="13" type="ORF">BSL78_08008</name>
</gene>
<dbReference type="PROSITE" id="PS51892">
    <property type="entry name" value="SUBTILASE"/>
    <property type="match status" value="1"/>
</dbReference>
<name>A0A2G8L4C2_STIJA</name>
<dbReference type="SUPFAM" id="SSF49854">
    <property type="entry name" value="Spermadhesin, CUB domain"/>
    <property type="match status" value="4"/>
</dbReference>
<keyword evidence="14" id="KW-1185">Reference proteome</keyword>
<dbReference type="Pfam" id="PF00082">
    <property type="entry name" value="Peptidase_S8"/>
    <property type="match status" value="1"/>
</dbReference>
<dbReference type="Pfam" id="PF00431">
    <property type="entry name" value="CUB"/>
    <property type="match status" value="4"/>
</dbReference>
<reference evidence="13 14" key="1">
    <citation type="journal article" date="2017" name="PLoS Biol.">
        <title>The sea cucumber genome provides insights into morphological evolution and visceral regeneration.</title>
        <authorList>
            <person name="Zhang X."/>
            <person name="Sun L."/>
            <person name="Yuan J."/>
            <person name="Sun Y."/>
            <person name="Gao Y."/>
            <person name="Zhang L."/>
            <person name="Li S."/>
            <person name="Dai H."/>
            <person name="Hamel J.F."/>
            <person name="Liu C."/>
            <person name="Yu Y."/>
            <person name="Liu S."/>
            <person name="Lin W."/>
            <person name="Guo K."/>
            <person name="Jin S."/>
            <person name="Xu P."/>
            <person name="Storey K.B."/>
            <person name="Huan P."/>
            <person name="Zhang T."/>
            <person name="Zhou Y."/>
            <person name="Zhang J."/>
            <person name="Lin C."/>
            <person name="Li X."/>
            <person name="Xing L."/>
            <person name="Huo D."/>
            <person name="Sun M."/>
            <person name="Wang L."/>
            <person name="Mercier A."/>
            <person name="Li F."/>
            <person name="Yang H."/>
            <person name="Xiang J."/>
        </authorList>
    </citation>
    <scope>NUCLEOTIDE SEQUENCE [LARGE SCALE GENOMIC DNA]</scope>
    <source>
        <strain evidence="13">Shaxun</strain>
        <tissue evidence="13">Muscle</tissue>
    </source>
</reference>
<dbReference type="InterPro" id="IPR010259">
    <property type="entry name" value="S8pro/Inhibitor_I9"/>
</dbReference>
<feature type="domain" description="CUB" evidence="12">
    <location>
        <begin position="409"/>
        <end position="522"/>
    </location>
</feature>
<keyword evidence="11" id="KW-0732">Signal</keyword>
<dbReference type="PANTHER" id="PTHR24251:SF37">
    <property type="entry name" value="CUB DOMAIN-CONTAINING PROTEIN"/>
    <property type="match status" value="1"/>
</dbReference>
<dbReference type="PROSITE" id="PS00137">
    <property type="entry name" value="SUBTILASE_HIS"/>
    <property type="match status" value="1"/>
</dbReference>
<dbReference type="InterPro" id="IPR000859">
    <property type="entry name" value="CUB_dom"/>
</dbReference>
<feature type="region of interest" description="Disordered" evidence="10">
    <location>
        <begin position="643"/>
        <end position="676"/>
    </location>
</feature>
<protein>
    <submittedName>
        <fullName evidence="13">Putative tolloid-like protein 1</fullName>
    </submittedName>
</protein>
<evidence type="ECO:0000313" key="13">
    <source>
        <dbReference type="EMBL" id="PIK55113.1"/>
    </source>
</evidence>
<dbReference type="PROSITE" id="PS00138">
    <property type="entry name" value="SUBTILASE_SER"/>
    <property type="match status" value="1"/>
</dbReference>
<keyword evidence="2 8" id="KW-0645">Protease</keyword>
<evidence type="ECO:0000256" key="1">
    <source>
        <dbReference type="ARBA" id="ARBA00011073"/>
    </source>
</evidence>
<evidence type="ECO:0000256" key="4">
    <source>
        <dbReference type="ARBA" id="ARBA00022801"/>
    </source>
</evidence>
<evidence type="ECO:0000256" key="6">
    <source>
        <dbReference type="ARBA" id="ARBA00023157"/>
    </source>
</evidence>
<comment type="caution">
    <text evidence="7">Lacks conserved residue(s) required for the propagation of feature annotation.</text>
</comment>
<keyword evidence="4 8" id="KW-0378">Hydrolase</keyword>
<dbReference type="PROSITE" id="PS00136">
    <property type="entry name" value="SUBTILASE_ASP"/>
    <property type="match status" value="1"/>
</dbReference>
<dbReference type="Gene3D" id="2.60.120.290">
    <property type="entry name" value="Spermadhesin, CUB domain"/>
    <property type="match status" value="4"/>
</dbReference>
<evidence type="ECO:0000256" key="10">
    <source>
        <dbReference type="SAM" id="MobiDB-lite"/>
    </source>
</evidence>
<dbReference type="Pfam" id="PF05922">
    <property type="entry name" value="Inhibitor_I9"/>
    <property type="match status" value="1"/>
</dbReference>
<dbReference type="InterPro" id="IPR036852">
    <property type="entry name" value="Peptidase_S8/S53_dom_sf"/>
</dbReference>
<sequence>MTMASHAVLIICMLLSTVYGSDTDHNLAKEGNSRFIVSLKSQASTDLILDKLMNNLDMSSLRILHRYERALNGFAAELSDTAVELLKQFKEVEYIEAEAVFSANQNLPWNIDRIDQLALPLDGFYGPIGSGSDVDVYVVDSGIYPSHNDFQGRASVAYDALSGNGVDCNGHGTHCAGLVGGTTYGVAKTTNLLGVRVLDCNGDGNSMEIISGIDWIIANAELPAVVSISFSGAGSTALDEAVSNMITAGLVVVASSGNNQEDACSFSPGRIQEVITVAATDESDTRAYFSNYGACVDLFAPGVDIESAWIGGADATNVLSGTSLASPHVAGAAAIILANDDQLTPAEVKDALLSRAVTGVVQLAGTNSPNSFLYVGFGDGPNTPPPTLAIYKVIKCIYQKKNKYPIFDCSDTITEDGGEVKSPNYPGNYGNGEDCGWSITAPVGYVITLTFDMFDVEEGDTCQYDVLEVYDNASPITQYKIGSYCGNSIPGPFISTGNHMYLEFTSDQDLTAPGFHATVVFEEMSGECSCPGTCNFAARQFTSPNYPNNYDNSALCNYQFTVPAGNLIRIDWLDFNVEQSVLGGCFDSVTVYDGVDDTYPEIDEFCGTSTPDPVFSSGNEIFLVFTTDSSVVRSGFNAVYSPVSTTPTTRSPTTAAPPATTVATSPPGNTTSTPQPEECSCPDTCHLSIGQFNSPNYPDQYEIDSYCEYTFTVTPGKAVIVTWIEFDVEQGILGPCFDSVTVYDGVNSSYPQIGLYCGDTIPDPVVSSQNNIFIVFQSDSVIVRDGFLATFNETDVPTMPPTPTPPDSFCGNNYMDENTIVTSPDYPANYPRSSNCGNTITAPIGQRIEFTFLTMDIEEEENCQFDSVQLFDGDEANEEMSLSPPLCGTTLPPNPFNSTSNTMYVLFQSDLTQQQQGFSASLRFF</sequence>
<keyword evidence="3" id="KW-0677">Repeat</keyword>
<dbReference type="FunFam" id="2.60.120.290:FF:000005">
    <property type="entry name" value="Procollagen C-endopeptidase enhancer 1"/>
    <property type="match status" value="1"/>
</dbReference>